<organism evidence="1 2">
    <name type="scientific">Diplogelasinospora grovesii</name>
    <dbReference type="NCBI Taxonomy" id="303347"/>
    <lineage>
        <taxon>Eukaryota</taxon>
        <taxon>Fungi</taxon>
        <taxon>Dikarya</taxon>
        <taxon>Ascomycota</taxon>
        <taxon>Pezizomycotina</taxon>
        <taxon>Sordariomycetes</taxon>
        <taxon>Sordariomycetidae</taxon>
        <taxon>Sordariales</taxon>
        <taxon>Diplogelasinosporaceae</taxon>
        <taxon>Diplogelasinospora</taxon>
    </lineage>
</organism>
<dbReference type="AlphaFoldDB" id="A0AAN6N0I4"/>
<name>A0AAN6N0I4_9PEZI</name>
<reference evidence="2" key="1">
    <citation type="journal article" date="2023" name="Mol. Phylogenet. Evol.">
        <title>Genome-scale phylogeny and comparative genomics of the fungal order Sordariales.</title>
        <authorList>
            <person name="Hensen N."/>
            <person name="Bonometti L."/>
            <person name="Westerberg I."/>
            <person name="Brannstrom I.O."/>
            <person name="Guillou S."/>
            <person name="Cros-Aarteil S."/>
            <person name="Calhoun S."/>
            <person name="Haridas S."/>
            <person name="Kuo A."/>
            <person name="Mondo S."/>
            <person name="Pangilinan J."/>
            <person name="Riley R."/>
            <person name="LaButti K."/>
            <person name="Andreopoulos B."/>
            <person name="Lipzen A."/>
            <person name="Chen C."/>
            <person name="Yan M."/>
            <person name="Daum C."/>
            <person name="Ng V."/>
            <person name="Clum A."/>
            <person name="Steindorff A."/>
            <person name="Ohm R.A."/>
            <person name="Martin F."/>
            <person name="Silar P."/>
            <person name="Natvig D.O."/>
            <person name="Lalanne C."/>
            <person name="Gautier V."/>
            <person name="Ament-Velasquez S.L."/>
            <person name="Kruys A."/>
            <person name="Hutchinson M.I."/>
            <person name="Powell A.J."/>
            <person name="Barry K."/>
            <person name="Miller A.N."/>
            <person name="Grigoriev I.V."/>
            <person name="Debuchy R."/>
            <person name="Gladieux P."/>
            <person name="Hiltunen Thoren M."/>
            <person name="Johannesson H."/>
        </authorList>
    </citation>
    <scope>NUCLEOTIDE SEQUENCE [LARGE SCALE GENOMIC DNA]</scope>
    <source>
        <strain evidence="2">CBS 340.73</strain>
    </source>
</reference>
<dbReference type="Proteomes" id="UP001303473">
    <property type="component" value="Unassembled WGS sequence"/>
</dbReference>
<dbReference type="EMBL" id="MU853886">
    <property type="protein sequence ID" value="KAK3936341.1"/>
    <property type="molecule type" value="Genomic_DNA"/>
</dbReference>
<sequence length="170" mass="18950">MIKLCKAYLSSPCQVVFPRTIFSEEAQHKLQRIPSRVDMDPVMAIQVASAVAGFADMATRLSKRIYNFTSGSVELPTELRDISTRLNLLHKCLDLITSRLQPGDNDEERLRMELLRYITARSTAKYASVFWVESADPVTVSKGFGAIADELCPGQALRIPIRECDSSGQP</sequence>
<evidence type="ECO:0000313" key="1">
    <source>
        <dbReference type="EMBL" id="KAK3936341.1"/>
    </source>
</evidence>
<proteinExistence type="predicted"/>
<evidence type="ECO:0000313" key="2">
    <source>
        <dbReference type="Proteomes" id="UP001303473"/>
    </source>
</evidence>
<protein>
    <submittedName>
        <fullName evidence="1">Uncharacterized protein</fullName>
    </submittedName>
</protein>
<keyword evidence="2" id="KW-1185">Reference proteome</keyword>
<accession>A0AAN6N0I4</accession>
<gene>
    <name evidence="1" type="ORF">QBC46DRAFT_412162</name>
</gene>
<comment type="caution">
    <text evidence="1">The sequence shown here is derived from an EMBL/GenBank/DDBJ whole genome shotgun (WGS) entry which is preliminary data.</text>
</comment>